<dbReference type="Proteomes" id="UP000276991">
    <property type="component" value="Unassembled WGS sequence"/>
</dbReference>
<proteinExistence type="predicted"/>
<protein>
    <submittedName>
        <fullName evidence="1">Uncharacterized protein</fullName>
    </submittedName>
</protein>
<evidence type="ECO:0000313" key="1">
    <source>
        <dbReference type="EMBL" id="VBB26192.1"/>
    </source>
</evidence>
<dbReference type="AlphaFoldDB" id="A0A498SAN1"/>
<reference evidence="1 2" key="1">
    <citation type="submission" date="2018-08" db="EMBL/GenBank/DDBJ databases">
        <authorList>
            <person name="Laetsch R D."/>
            <person name="Stevens L."/>
            <person name="Kumar S."/>
            <person name="Blaxter L. M."/>
        </authorList>
    </citation>
    <scope>NUCLEOTIDE SEQUENCE [LARGE SCALE GENOMIC DNA]</scope>
</reference>
<name>A0A498SAN1_ACAVI</name>
<keyword evidence="2" id="KW-1185">Reference proteome</keyword>
<sequence length="119" mass="12983">MYVRAHAGSKFRVEHGNKAAGASSRNGPERKWTAQSRHCTNKGCCAMADCYKLGRGAMLTNKIPSCMFLRDQKGKTSLKKGEIETAMGNGRDSLTVATAPSQHLMNGCACSKYTYRMSN</sequence>
<gene>
    <name evidence="1" type="ORF">NAV_LOCUS1022</name>
</gene>
<evidence type="ECO:0000313" key="2">
    <source>
        <dbReference type="Proteomes" id="UP000276991"/>
    </source>
</evidence>
<accession>A0A498SAN1</accession>
<dbReference type="EMBL" id="UPTC01000078">
    <property type="protein sequence ID" value="VBB26192.1"/>
    <property type="molecule type" value="Genomic_DNA"/>
</dbReference>
<dbReference type="OrthoDB" id="10451549at2759"/>
<organism evidence="1 2">
    <name type="scientific">Acanthocheilonema viteae</name>
    <name type="common">Filarial nematode worm</name>
    <name type="synonym">Dipetalonema viteae</name>
    <dbReference type="NCBI Taxonomy" id="6277"/>
    <lineage>
        <taxon>Eukaryota</taxon>
        <taxon>Metazoa</taxon>
        <taxon>Ecdysozoa</taxon>
        <taxon>Nematoda</taxon>
        <taxon>Chromadorea</taxon>
        <taxon>Rhabditida</taxon>
        <taxon>Spirurina</taxon>
        <taxon>Spiruromorpha</taxon>
        <taxon>Filarioidea</taxon>
        <taxon>Onchocercidae</taxon>
        <taxon>Acanthocheilonema</taxon>
    </lineage>
</organism>